<feature type="domain" description="N-acetyltransferase" evidence="1">
    <location>
        <begin position="142"/>
        <end position="286"/>
    </location>
</feature>
<dbReference type="EMBL" id="JTCM02000009">
    <property type="protein sequence ID" value="NEU72313.1"/>
    <property type="molecule type" value="Genomic_DNA"/>
</dbReference>
<dbReference type="PROSITE" id="PS51186">
    <property type="entry name" value="GNAT"/>
    <property type="match status" value="1"/>
</dbReference>
<dbReference type="InterPro" id="IPR013653">
    <property type="entry name" value="GCN5-like_dom"/>
</dbReference>
<dbReference type="InterPro" id="IPR016181">
    <property type="entry name" value="Acyl_CoA_acyltransferase"/>
</dbReference>
<dbReference type="Pfam" id="PF08445">
    <property type="entry name" value="FR47"/>
    <property type="match status" value="1"/>
</dbReference>
<accession>A0A846H5F4</accession>
<dbReference type="CDD" id="cd04301">
    <property type="entry name" value="NAT_SF"/>
    <property type="match status" value="1"/>
</dbReference>
<keyword evidence="2" id="KW-0808">Transferase</keyword>
<dbReference type="RefSeq" id="WP_039737824.1">
    <property type="nucleotide sequence ID" value="NZ_JTCM02000009.1"/>
</dbReference>
<dbReference type="GO" id="GO:0016747">
    <property type="term" value="F:acyltransferase activity, transferring groups other than amino-acyl groups"/>
    <property type="evidence" value="ECO:0007669"/>
    <property type="project" value="InterPro"/>
</dbReference>
<dbReference type="InterPro" id="IPR000182">
    <property type="entry name" value="GNAT_dom"/>
</dbReference>
<gene>
    <name evidence="2" type="ORF">PI95_006930</name>
</gene>
<proteinExistence type="predicted"/>
<dbReference type="SUPFAM" id="SSF55729">
    <property type="entry name" value="Acyl-CoA N-acyltransferases (Nat)"/>
    <property type="match status" value="1"/>
</dbReference>
<sequence>MKVHRYEDASQFYERVKDYLLSQEALHFLLLGISNVLIYNPKRYGEKLYLTTVETDGNIVAVAMRTPPHRLLLSKIQDFAAVEAIAQDLHLIQSLPGVTAPMNEAKAFAEVWKALTGQSYQLIKRLRTFKLEKLQPIYSAQGNLRIATEADKELLLRWYETFSLETVGGIESYPKRWIEHTLQQSTAYIWQDKIPVSIACRGGLTPNGASINMVYTPPEYRKKGYASACVAALSQTLLDKGYKYCFLFTDLANPTSNHIYQAIGYQPVNDWYDYSFIENDSIDVSA</sequence>
<evidence type="ECO:0000313" key="3">
    <source>
        <dbReference type="Proteomes" id="UP000031549"/>
    </source>
</evidence>
<dbReference type="AlphaFoldDB" id="A0A846H5F4"/>
<protein>
    <submittedName>
        <fullName evidence="2">GNAT family N-acetyltransferase</fullName>
    </submittedName>
</protein>
<comment type="caution">
    <text evidence="2">The sequence shown here is derived from an EMBL/GenBank/DDBJ whole genome shotgun (WGS) entry which is preliminary data.</text>
</comment>
<reference evidence="2 3" key="1">
    <citation type="journal article" date="2015" name="Genome Announc.">
        <title>Draft Genome Sequence of Cyanobacterium Hassallia byssoidea Strain VB512170, Isolated from Monuments in India.</title>
        <authorList>
            <person name="Singh D."/>
            <person name="Chandrababunaidu M.M."/>
            <person name="Panda A."/>
            <person name="Sen D."/>
            <person name="Bhattacharyya S."/>
            <person name="Adhikary S.P."/>
            <person name="Tripathy S."/>
        </authorList>
    </citation>
    <scope>NUCLEOTIDE SEQUENCE [LARGE SCALE GENOMIC DNA]</scope>
    <source>
        <strain evidence="2 3">VB512170</strain>
    </source>
</reference>
<evidence type="ECO:0000313" key="2">
    <source>
        <dbReference type="EMBL" id="NEU72313.1"/>
    </source>
</evidence>
<dbReference type="Gene3D" id="3.40.630.30">
    <property type="match status" value="1"/>
</dbReference>
<name>A0A846H5F4_9CYAN</name>
<evidence type="ECO:0000259" key="1">
    <source>
        <dbReference type="PROSITE" id="PS51186"/>
    </source>
</evidence>
<dbReference type="Proteomes" id="UP000031549">
    <property type="component" value="Unassembled WGS sequence"/>
</dbReference>
<keyword evidence="3" id="KW-1185">Reference proteome</keyword>
<organism evidence="2 3">
    <name type="scientific">Hassallia byssoidea VB512170</name>
    <dbReference type="NCBI Taxonomy" id="1304833"/>
    <lineage>
        <taxon>Bacteria</taxon>
        <taxon>Bacillati</taxon>
        <taxon>Cyanobacteriota</taxon>
        <taxon>Cyanophyceae</taxon>
        <taxon>Nostocales</taxon>
        <taxon>Tolypothrichaceae</taxon>
        <taxon>Hassallia</taxon>
    </lineage>
</organism>